<dbReference type="EMBL" id="CADCWP010000041">
    <property type="protein sequence ID" value="CAA9560854.1"/>
    <property type="molecule type" value="Genomic_DNA"/>
</dbReference>
<dbReference type="SUPFAM" id="SSF109854">
    <property type="entry name" value="DinB/YfiT-like putative metalloenzymes"/>
    <property type="match status" value="1"/>
</dbReference>
<evidence type="ECO:0000256" key="1">
    <source>
        <dbReference type="ARBA" id="ARBA00008635"/>
    </source>
</evidence>
<dbReference type="InterPro" id="IPR007837">
    <property type="entry name" value="DinB"/>
</dbReference>
<keyword evidence="2 3" id="KW-0479">Metal-binding</keyword>
<name>A0A6J4UV90_9DEIN</name>
<dbReference type="GO" id="GO:0046872">
    <property type="term" value="F:metal ion binding"/>
    <property type="evidence" value="ECO:0007669"/>
    <property type="project" value="UniProtKB-KW"/>
</dbReference>
<protein>
    <recommendedName>
        <fullName evidence="5">Damage-inducible protein DinB</fullName>
    </recommendedName>
</protein>
<proteinExistence type="inferred from homology"/>
<dbReference type="Pfam" id="PF05163">
    <property type="entry name" value="DinB"/>
    <property type="match status" value="1"/>
</dbReference>
<evidence type="ECO:0008006" key="5">
    <source>
        <dbReference type="Google" id="ProtNLM"/>
    </source>
</evidence>
<evidence type="ECO:0000256" key="2">
    <source>
        <dbReference type="ARBA" id="ARBA00022723"/>
    </source>
</evidence>
<dbReference type="InterPro" id="IPR034660">
    <property type="entry name" value="DinB/YfiT-like"/>
</dbReference>
<organism evidence="4">
    <name type="scientific">uncultured Truepera sp</name>
    <dbReference type="NCBI Taxonomy" id="543023"/>
    <lineage>
        <taxon>Bacteria</taxon>
        <taxon>Thermotogati</taxon>
        <taxon>Deinococcota</taxon>
        <taxon>Deinococci</taxon>
        <taxon>Trueperales</taxon>
        <taxon>Trueperaceae</taxon>
        <taxon>Truepera</taxon>
        <taxon>environmental samples</taxon>
    </lineage>
</organism>
<dbReference type="Gene3D" id="1.20.120.450">
    <property type="entry name" value="dinb family like domain"/>
    <property type="match status" value="1"/>
</dbReference>
<evidence type="ECO:0000256" key="3">
    <source>
        <dbReference type="PIRSR" id="PIRSR607837-1"/>
    </source>
</evidence>
<reference evidence="4" key="1">
    <citation type="submission" date="2020-02" db="EMBL/GenBank/DDBJ databases">
        <authorList>
            <person name="Meier V. D."/>
        </authorList>
    </citation>
    <scope>NUCLEOTIDE SEQUENCE</scope>
    <source>
        <strain evidence="4">AVDCRST_MAG86</strain>
    </source>
</reference>
<gene>
    <name evidence="4" type="ORF">AVDCRST_MAG86-609</name>
</gene>
<dbReference type="AlphaFoldDB" id="A0A6J4UV90"/>
<sequence>MTDTKTTFITPEVLLEHWEGHRRLTRRVIDAFPEDQLFTFTPAPPMRSFGVLMLEIIGMVAPTLGGLSTGLWEQPDWAGIAKQAEPTKAELLALWDETSTVLHDRWPKIPEARFHEVHTAFGQWTMPGADLVLYLVDNEIHHRAQGYVYLRLLGIEPPPFYER</sequence>
<accession>A0A6J4UV90</accession>
<feature type="binding site" evidence="3">
    <location>
        <position position="142"/>
    </location>
    <ligand>
        <name>a divalent metal cation</name>
        <dbReference type="ChEBI" id="CHEBI:60240"/>
    </ligand>
</feature>
<comment type="similarity">
    <text evidence="1">Belongs to the DinB family.</text>
</comment>
<evidence type="ECO:0000313" key="4">
    <source>
        <dbReference type="EMBL" id="CAA9560854.1"/>
    </source>
</evidence>